<dbReference type="RefSeq" id="WP_323277030.1">
    <property type="nucleotide sequence ID" value="NZ_JAYGGQ010000001.1"/>
</dbReference>
<protein>
    <submittedName>
        <fullName evidence="1">Uncharacterized protein</fullName>
    </submittedName>
</protein>
<organism evidence="1 2">
    <name type="scientific">Sinomonas terricola</name>
    <dbReference type="NCBI Taxonomy" id="3110330"/>
    <lineage>
        <taxon>Bacteria</taxon>
        <taxon>Bacillati</taxon>
        <taxon>Actinomycetota</taxon>
        <taxon>Actinomycetes</taxon>
        <taxon>Micrococcales</taxon>
        <taxon>Micrococcaceae</taxon>
        <taxon>Sinomonas</taxon>
    </lineage>
</organism>
<proteinExistence type="predicted"/>
<gene>
    <name evidence="1" type="ORF">SPF06_00865</name>
</gene>
<accession>A0ABU5T254</accession>
<evidence type="ECO:0000313" key="2">
    <source>
        <dbReference type="Proteomes" id="UP001304769"/>
    </source>
</evidence>
<keyword evidence="2" id="KW-1185">Reference proteome</keyword>
<reference evidence="1 2" key="1">
    <citation type="submission" date="2023-12" db="EMBL/GenBank/DDBJ databases">
        <title>Sinomonas terricola sp. nov, isolated from litchi orchard soil in Guangdong, PR China.</title>
        <authorList>
            <person name="Jiaxin W."/>
            <person name="Yang Z."/>
            <person name="Honghui Z."/>
        </authorList>
    </citation>
    <scope>NUCLEOTIDE SEQUENCE [LARGE SCALE GENOMIC DNA]</scope>
    <source>
        <strain evidence="1 2">JGH33</strain>
    </source>
</reference>
<evidence type="ECO:0000313" key="1">
    <source>
        <dbReference type="EMBL" id="MEA5453261.1"/>
    </source>
</evidence>
<name>A0ABU5T254_9MICC</name>
<dbReference type="EMBL" id="JAYGGQ010000001">
    <property type="protein sequence ID" value="MEA5453261.1"/>
    <property type="molecule type" value="Genomic_DNA"/>
</dbReference>
<comment type="caution">
    <text evidence="1">The sequence shown here is derived from an EMBL/GenBank/DDBJ whole genome shotgun (WGS) entry which is preliminary data.</text>
</comment>
<sequence>MKRPHAIPTALTSLFRTPETLREGDGVVLVFPDGSQRHGTVATAEGATAIVSFPDGTIRAEIEWEAAE</sequence>
<dbReference type="Proteomes" id="UP001304769">
    <property type="component" value="Unassembled WGS sequence"/>
</dbReference>